<comment type="similarity">
    <text evidence="7">Belongs to the SOSEKI family.</text>
</comment>
<name>A0ABR1ZBJ4_9ROSI</name>
<evidence type="ECO:0000256" key="8">
    <source>
        <dbReference type="ARBA" id="ARBA00046534"/>
    </source>
</evidence>
<evidence type="ECO:0000256" key="2">
    <source>
        <dbReference type="ARBA" id="ARBA00022473"/>
    </source>
</evidence>
<dbReference type="EMBL" id="JBBPBN010001752">
    <property type="protein sequence ID" value="KAK8477617.1"/>
    <property type="molecule type" value="Genomic_DNA"/>
</dbReference>
<evidence type="ECO:0000259" key="10">
    <source>
        <dbReference type="Pfam" id="PF06136"/>
    </source>
</evidence>
<accession>A0ABR1ZBJ4</accession>
<gene>
    <name evidence="11" type="ORF">V6N11_047393</name>
</gene>
<feature type="region of interest" description="Disordered" evidence="9">
    <location>
        <begin position="279"/>
        <end position="300"/>
    </location>
</feature>
<feature type="compositionally biased region" description="Basic and acidic residues" evidence="9">
    <location>
        <begin position="161"/>
        <end position="173"/>
    </location>
</feature>
<evidence type="ECO:0000256" key="1">
    <source>
        <dbReference type="ARBA" id="ARBA00004413"/>
    </source>
</evidence>
<reference evidence="11 12" key="1">
    <citation type="journal article" date="2024" name="G3 (Bethesda)">
        <title>Genome assembly of Hibiscus sabdariffa L. provides insights into metabolisms of medicinal natural products.</title>
        <authorList>
            <person name="Kim T."/>
        </authorList>
    </citation>
    <scope>NUCLEOTIDE SEQUENCE [LARGE SCALE GENOMIC DNA]</scope>
    <source>
        <strain evidence="11">TK-2024</strain>
        <tissue evidence="11">Old leaves</tissue>
    </source>
</reference>
<protein>
    <recommendedName>
        <fullName evidence="10">SOSEKI DIX-like domain-containing protein</fullName>
    </recommendedName>
</protein>
<comment type="caution">
    <text evidence="11">The sequence shown here is derived from an EMBL/GenBank/DDBJ whole genome shotgun (WGS) entry which is preliminary data.</text>
</comment>
<feature type="compositionally biased region" description="Polar residues" evidence="9">
    <location>
        <begin position="287"/>
        <end position="296"/>
    </location>
</feature>
<dbReference type="Pfam" id="PF06136">
    <property type="entry name" value="SOK"/>
    <property type="match status" value="1"/>
</dbReference>
<evidence type="ECO:0000256" key="6">
    <source>
        <dbReference type="ARBA" id="ARBA00023306"/>
    </source>
</evidence>
<dbReference type="PIRSF" id="PIRSF031043">
    <property type="entry name" value="UCP031043"/>
    <property type="match status" value="1"/>
</dbReference>
<evidence type="ECO:0000256" key="9">
    <source>
        <dbReference type="SAM" id="MobiDB-lite"/>
    </source>
</evidence>
<sequence length="511" mass="57118">MAVSSRGKMTEFGGIVSRKWNDREISPERNKVWIEPKPHNKSSITEGKVAVVYYLSRDGQLEQPHFMEVPLSSNDGLYLKDVINRLNLLRGKGMASLYSWSSKRNYKNGFVWHDLAENDFIYPSHGQEYVLKGSEIVDHTINSQALDITSSSSFRLAKPPESQKSENEHDYPSTRRRRNQSWSSIDLHEYKVYKAESSSESARRLAAADASTQTDDKRRRRKPVAKESEIEELQSTERQSQEFEQNHSTELSREDISPPPSDSSPETLETLMKAEGQLRLGNGCGNEDSSNRTAESCPSGRMKASSVLMQLVSCGSMSFKDCGASSEKDDQGFSLIGHYKSRIARGAGNCSQMRKEAGMEREIGNFSRVTLEDKEYFSGSLIETRKEQIPTLKRSSSYNADRSSQLQLARKETDGVRAKCMPRKPKTFENRMTRANFVANVLQAPAQCARAMRRTGGLADWGILKGVLSSALGFDAIVGKFVFFHGCLVIEIGDAKLDACAPEKVATVSID</sequence>
<proteinExistence type="inferred from homology"/>
<evidence type="ECO:0000256" key="3">
    <source>
        <dbReference type="ARBA" id="ARBA00022475"/>
    </source>
</evidence>
<evidence type="ECO:0000256" key="4">
    <source>
        <dbReference type="ARBA" id="ARBA00022618"/>
    </source>
</evidence>
<evidence type="ECO:0000256" key="5">
    <source>
        <dbReference type="ARBA" id="ARBA00023136"/>
    </source>
</evidence>
<feature type="region of interest" description="Disordered" evidence="9">
    <location>
        <begin position="196"/>
        <end position="267"/>
    </location>
</feature>
<feature type="domain" description="SOSEKI DIX-like" evidence="10">
    <location>
        <begin position="49"/>
        <end position="137"/>
    </location>
</feature>
<keyword evidence="3" id="KW-1003">Cell membrane</keyword>
<keyword evidence="5" id="KW-0472">Membrane</keyword>
<evidence type="ECO:0000256" key="7">
    <source>
        <dbReference type="ARBA" id="ARBA00024211"/>
    </source>
</evidence>
<evidence type="ECO:0000313" key="11">
    <source>
        <dbReference type="EMBL" id="KAK8477617.1"/>
    </source>
</evidence>
<comment type="subunit">
    <text evidence="8">Homodimer. Forms long polymer filaments with other SOKs proteins polymers (e.g. SOK1, SOK2, SOK3 and SOK4) crucial for polar localization and biological activity. Binds to ANGUSTIFOLIA (AN).</text>
</comment>
<evidence type="ECO:0000313" key="12">
    <source>
        <dbReference type="Proteomes" id="UP001396334"/>
    </source>
</evidence>
<dbReference type="Proteomes" id="UP001396334">
    <property type="component" value="Unassembled WGS sequence"/>
</dbReference>
<feature type="region of interest" description="Disordered" evidence="9">
    <location>
        <begin position="152"/>
        <end position="180"/>
    </location>
</feature>
<comment type="subcellular location">
    <subcellularLocation>
        <location evidence="1">Cell membrane</location>
        <topology evidence="1">Peripheral membrane protein</topology>
        <orientation evidence="1">Cytoplasmic side</orientation>
    </subcellularLocation>
</comment>
<organism evidence="11 12">
    <name type="scientific">Hibiscus sabdariffa</name>
    <name type="common">roselle</name>
    <dbReference type="NCBI Taxonomy" id="183260"/>
    <lineage>
        <taxon>Eukaryota</taxon>
        <taxon>Viridiplantae</taxon>
        <taxon>Streptophyta</taxon>
        <taxon>Embryophyta</taxon>
        <taxon>Tracheophyta</taxon>
        <taxon>Spermatophyta</taxon>
        <taxon>Magnoliopsida</taxon>
        <taxon>eudicotyledons</taxon>
        <taxon>Gunneridae</taxon>
        <taxon>Pentapetalae</taxon>
        <taxon>rosids</taxon>
        <taxon>malvids</taxon>
        <taxon>Malvales</taxon>
        <taxon>Malvaceae</taxon>
        <taxon>Malvoideae</taxon>
        <taxon>Hibiscus</taxon>
    </lineage>
</organism>
<dbReference type="PANTHER" id="PTHR31083">
    <property type="entry name" value="UPSTREAM OF FLC PROTEIN (DUF966)"/>
    <property type="match status" value="1"/>
</dbReference>
<dbReference type="InterPro" id="IPR010369">
    <property type="entry name" value="SOK"/>
</dbReference>
<feature type="compositionally biased region" description="Basic and acidic residues" evidence="9">
    <location>
        <begin position="239"/>
        <end position="256"/>
    </location>
</feature>
<keyword evidence="12" id="KW-1185">Reference proteome</keyword>
<keyword evidence="2" id="KW-0217">Developmental protein</keyword>
<dbReference type="InterPro" id="IPR021182">
    <property type="entry name" value="SOK_magnoliopsida"/>
</dbReference>
<dbReference type="InterPro" id="IPR048351">
    <property type="entry name" value="SOK_DIX"/>
</dbReference>
<keyword evidence="4" id="KW-0132">Cell division</keyword>
<keyword evidence="6" id="KW-0131">Cell cycle</keyword>
<dbReference type="PANTHER" id="PTHR31083:SF4">
    <property type="entry name" value="PROTEIN SOSEKI 4-RELATED"/>
    <property type="match status" value="1"/>
</dbReference>
<feature type="compositionally biased region" description="Low complexity" evidence="9">
    <location>
        <begin position="196"/>
        <end position="211"/>
    </location>
</feature>